<proteinExistence type="predicted"/>
<dbReference type="Gene3D" id="2.60.120.260">
    <property type="entry name" value="Galactose-binding domain-like"/>
    <property type="match status" value="1"/>
</dbReference>
<name>A0ABW4RMC3_9BACL</name>
<dbReference type="EMBL" id="JBHUEH010000021">
    <property type="protein sequence ID" value="MFD1886838.1"/>
    <property type="molecule type" value="Genomic_DNA"/>
</dbReference>
<dbReference type="RefSeq" id="WP_347326785.1">
    <property type="nucleotide sequence ID" value="NZ_JBCGUH010000015.1"/>
</dbReference>
<evidence type="ECO:0008006" key="3">
    <source>
        <dbReference type="Google" id="ProtNLM"/>
    </source>
</evidence>
<accession>A0ABW4RMC3</accession>
<dbReference type="Proteomes" id="UP001597233">
    <property type="component" value="Unassembled WGS sequence"/>
</dbReference>
<sequence length="759" mass="81458">MGFLENLPVWLAAGSEPPVALKNSGYKEKDAPAPNHFNYMFNRTYKALDELQKNAVHKDDYKTVTDPVTGLAVRLNTAASSDITLQPGLQTIQAARDMPFNLSGISGRVLLNLLGRAGNFEVLTGWTVAGAAIALNTANALYGSNCAQITLSGSSGRVSRSVTTVSGKRYLAAVEVRIGTATNAYVYVTGMSNGAPVNNTAGYTLIYVPFTANSTTTEIGVMVNGANGQTAYVDGFRLYELPSNDYSLISNMTAVDVANRYPYTEGLAGVRNPYAIRWTSTARTDVAAILAFDTELLASPVPTDDAERDRLEQGVDGQYYKTSTWRKMALTGDLAWALRSSNTGIKRVQITALGAGVSTTPQGWIIKYDGKIMQNDLGAIANWSSGDIWQLGDTSYNNLIVSIATADSGWGDNYSPTVDEIKAYFYGWKMYDYNNGSGTSVYNAQSGQVKGWCRRIPGADPSQAGSYVEGTQTLPTVQAAGWTSYELMYKRAQVNTEPVPSEGALNLLQGDNIVEVGSGLVLREGAKPLRDSVAWNINHGAAGYESSLLKFKADRFINVYKNGYVDPWTLYPSGTTIAGALAQRGLDRYDPTAVYTASYIRLDKFPVVAIAGSLSVNERAILDDLIRDVQQVTRRVSVNELRKSEKDAAAPLIMPTLLNGWSPVASFVNGFKKIGSTNIVLFSFGVTGGAGAVSTVLAKLPAGYRPGKTYGFTITSRNADSSVITNSGGEVRSNGDIVFATGAAQTAFLQISGVFEAEF</sequence>
<protein>
    <recommendedName>
        <fullName evidence="3">Tail fiber protein</fullName>
    </recommendedName>
</protein>
<keyword evidence="2" id="KW-1185">Reference proteome</keyword>
<reference evidence="2" key="1">
    <citation type="journal article" date="2019" name="Int. J. Syst. Evol. Microbiol.">
        <title>The Global Catalogue of Microorganisms (GCM) 10K type strain sequencing project: providing services to taxonomists for standard genome sequencing and annotation.</title>
        <authorList>
            <consortium name="The Broad Institute Genomics Platform"/>
            <consortium name="The Broad Institute Genome Sequencing Center for Infectious Disease"/>
            <person name="Wu L."/>
            <person name="Ma J."/>
        </authorList>
    </citation>
    <scope>NUCLEOTIDE SEQUENCE [LARGE SCALE GENOMIC DNA]</scope>
    <source>
        <strain evidence="2">CCUG 54950</strain>
    </source>
</reference>
<organism evidence="1 2">
    <name type="scientific">Paenibacillus wenxiniae</name>
    <dbReference type="NCBI Taxonomy" id="1636843"/>
    <lineage>
        <taxon>Bacteria</taxon>
        <taxon>Bacillati</taxon>
        <taxon>Bacillota</taxon>
        <taxon>Bacilli</taxon>
        <taxon>Bacillales</taxon>
        <taxon>Paenibacillaceae</taxon>
        <taxon>Paenibacillus</taxon>
    </lineage>
</organism>
<gene>
    <name evidence="1" type="ORF">ACFSC9_15075</name>
</gene>
<evidence type="ECO:0000313" key="1">
    <source>
        <dbReference type="EMBL" id="MFD1886838.1"/>
    </source>
</evidence>
<evidence type="ECO:0000313" key="2">
    <source>
        <dbReference type="Proteomes" id="UP001597233"/>
    </source>
</evidence>
<comment type="caution">
    <text evidence="1">The sequence shown here is derived from an EMBL/GenBank/DDBJ whole genome shotgun (WGS) entry which is preliminary data.</text>
</comment>